<dbReference type="RefSeq" id="WP_109413855.1">
    <property type="nucleotide sequence ID" value="NZ_QEAS01000001.1"/>
</dbReference>
<evidence type="ECO:0000259" key="2">
    <source>
        <dbReference type="PROSITE" id="PS50268"/>
    </source>
</evidence>
<dbReference type="Gene3D" id="2.60.40.60">
    <property type="entry name" value="Cadherins"/>
    <property type="match status" value="1"/>
</dbReference>
<feature type="chain" id="PRO_5015731234" description="Cadherin domain-containing protein" evidence="1">
    <location>
        <begin position="21"/>
        <end position="1250"/>
    </location>
</feature>
<dbReference type="InterPro" id="IPR002126">
    <property type="entry name" value="Cadherin-like_dom"/>
</dbReference>
<dbReference type="GO" id="GO:0005509">
    <property type="term" value="F:calcium ion binding"/>
    <property type="evidence" value="ECO:0007669"/>
    <property type="project" value="InterPro"/>
</dbReference>
<evidence type="ECO:0000256" key="1">
    <source>
        <dbReference type="SAM" id="SignalP"/>
    </source>
</evidence>
<dbReference type="PROSITE" id="PS50268">
    <property type="entry name" value="CADHERIN_2"/>
    <property type="match status" value="1"/>
</dbReference>
<dbReference type="Pfam" id="PF13585">
    <property type="entry name" value="CHU_C"/>
    <property type="match status" value="1"/>
</dbReference>
<comment type="caution">
    <text evidence="4">The sequence shown here is derived from an EMBL/GenBank/DDBJ whole genome shotgun (WGS) entry which is preliminary data.</text>
</comment>
<gene>
    <name evidence="4" type="ORF">DDR33_00785</name>
</gene>
<dbReference type="SMART" id="SM00060">
    <property type="entry name" value="FN3"/>
    <property type="match status" value="1"/>
</dbReference>
<dbReference type="Gene3D" id="2.60.40.1080">
    <property type="match status" value="2"/>
</dbReference>
<dbReference type="SUPFAM" id="SSF49313">
    <property type="entry name" value="Cadherin-like"/>
    <property type="match status" value="1"/>
</dbReference>
<organism evidence="4 5">
    <name type="scientific">Pararcticibacter amylolyticus</name>
    <dbReference type="NCBI Taxonomy" id="2173175"/>
    <lineage>
        <taxon>Bacteria</taxon>
        <taxon>Pseudomonadati</taxon>
        <taxon>Bacteroidota</taxon>
        <taxon>Sphingobacteriia</taxon>
        <taxon>Sphingobacteriales</taxon>
        <taxon>Sphingobacteriaceae</taxon>
        <taxon>Pararcticibacter</taxon>
    </lineage>
</organism>
<accession>A0A2U2PM04</accession>
<feature type="domain" description="Cadherin" evidence="2">
    <location>
        <begin position="879"/>
        <end position="977"/>
    </location>
</feature>
<dbReference type="GO" id="GO:0007156">
    <property type="term" value="P:homophilic cell adhesion via plasma membrane adhesion molecules"/>
    <property type="evidence" value="ECO:0007669"/>
    <property type="project" value="InterPro"/>
</dbReference>
<dbReference type="NCBIfam" id="TIGR04131">
    <property type="entry name" value="Bac_Flav_CTERM"/>
    <property type="match status" value="1"/>
</dbReference>
<keyword evidence="1" id="KW-0732">Signal</keyword>
<dbReference type="InterPro" id="IPR008964">
    <property type="entry name" value="Invasin/intimin_cell_adhesion"/>
</dbReference>
<protein>
    <recommendedName>
        <fullName evidence="6">Cadherin domain-containing protein</fullName>
    </recommendedName>
</protein>
<proteinExistence type="predicted"/>
<dbReference type="GO" id="GO:0016020">
    <property type="term" value="C:membrane"/>
    <property type="evidence" value="ECO:0007669"/>
    <property type="project" value="InterPro"/>
</dbReference>
<evidence type="ECO:0008006" key="6">
    <source>
        <dbReference type="Google" id="ProtNLM"/>
    </source>
</evidence>
<dbReference type="OrthoDB" id="355609at2"/>
<dbReference type="InterPro" id="IPR011042">
    <property type="entry name" value="6-blade_b-propeller_TolB-like"/>
</dbReference>
<dbReference type="Proteomes" id="UP000245647">
    <property type="component" value="Unassembled WGS sequence"/>
</dbReference>
<dbReference type="Pfam" id="PF00028">
    <property type="entry name" value="Cadherin"/>
    <property type="match status" value="1"/>
</dbReference>
<dbReference type="InterPro" id="IPR041248">
    <property type="entry name" value="YDG"/>
</dbReference>
<keyword evidence="5" id="KW-1185">Reference proteome</keyword>
<dbReference type="Gene3D" id="2.120.10.30">
    <property type="entry name" value="TolB, C-terminal domain"/>
    <property type="match status" value="1"/>
</dbReference>
<dbReference type="InterPro" id="IPR015919">
    <property type="entry name" value="Cadherin-like_sf"/>
</dbReference>
<dbReference type="InterPro" id="IPR036116">
    <property type="entry name" value="FN3_sf"/>
</dbReference>
<dbReference type="Pfam" id="PF18676">
    <property type="entry name" value="MBG_2"/>
    <property type="match status" value="2"/>
</dbReference>
<name>A0A2U2PM04_9SPHI</name>
<feature type="domain" description="Fibronectin type-III" evidence="3">
    <location>
        <begin position="287"/>
        <end position="379"/>
    </location>
</feature>
<dbReference type="AlphaFoldDB" id="A0A2U2PM04"/>
<reference evidence="4 5" key="1">
    <citation type="submission" date="2018-04" db="EMBL/GenBank/DDBJ databases">
        <title>Pedobacter chongqingensis sp. nov., isolated from a rottenly hemp rope.</title>
        <authorList>
            <person name="Cai Y."/>
        </authorList>
    </citation>
    <scope>NUCLEOTIDE SEQUENCE [LARGE SCALE GENOMIC DNA]</scope>
    <source>
        <strain evidence="4 5">FJ4-8</strain>
    </source>
</reference>
<dbReference type="CDD" id="cd00063">
    <property type="entry name" value="FN3"/>
    <property type="match status" value="1"/>
</dbReference>
<dbReference type="SUPFAM" id="SSF49265">
    <property type="entry name" value="Fibronectin type III"/>
    <property type="match status" value="1"/>
</dbReference>
<dbReference type="InterPro" id="IPR026341">
    <property type="entry name" value="T9SS_type_B"/>
</dbReference>
<dbReference type="EMBL" id="QEAS01000001">
    <property type="protein sequence ID" value="PWG82436.1"/>
    <property type="molecule type" value="Genomic_DNA"/>
</dbReference>
<feature type="signal peptide" evidence="1">
    <location>
        <begin position="1"/>
        <end position="20"/>
    </location>
</feature>
<dbReference type="PROSITE" id="PS50853">
    <property type="entry name" value="FN3"/>
    <property type="match status" value="1"/>
</dbReference>
<dbReference type="InterPro" id="IPR041286">
    <property type="entry name" value="MBG_2"/>
</dbReference>
<dbReference type="Gene3D" id="3.30.160.710">
    <property type="match status" value="1"/>
</dbReference>
<dbReference type="Pfam" id="PF18657">
    <property type="entry name" value="YDG"/>
    <property type="match status" value="2"/>
</dbReference>
<evidence type="ECO:0000313" key="4">
    <source>
        <dbReference type="EMBL" id="PWG82436.1"/>
    </source>
</evidence>
<dbReference type="InterPro" id="IPR013783">
    <property type="entry name" value="Ig-like_fold"/>
</dbReference>
<dbReference type="Gene3D" id="2.60.40.10">
    <property type="entry name" value="Immunoglobulins"/>
    <property type="match status" value="1"/>
</dbReference>
<dbReference type="InterPro" id="IPR003961">
    <property type="entry name" value="FN3_dom"/>
</dbReference>
<dbReference type="SUPFAM" id="SSF49373">
    <property type="entry name" value="Invasin/intimin cell-adhesion fragments"/>
    <property type="match status" value="2"/>
</dbReference>
<evidence type="ECO:0000259" key="3">
    <source>
        <dbReference type="PROSITE" id="PS50853"/>
    </source>
</evidence>
<dbReference type="SUPFAM" id="SSF63829">
    <property type="entry name" value="Calcium-dependent phosphotriesterase"/>
    <property type="match status" value="1"/>
</dbReference>
<dbReference type="SMART" id="SM00112">
    <property type="entry name" value="CA"/>
    <property type="match status" value="1"/>
</dbReference>
<evidence type="ECO:0000313" key="5">
    <source>
        <dbReference type="Proteomes" id="UP000245647"/>
    </source>
</evidence>
<sequence length="1250" mass="131443">MKFKLLILSAACLFFSTGMSIGQTITKVAQGAKLSGVEGFCLDNSGNIFAAVTDYGSEDNTGYVYKITPSGVMTLVAGKETGYFQEKLNGPATESSIDRPKDVALDASGNMYIAGYGGKIYKVDAATKIITQFAAVSMPLNLEVYGNYLYVIAGNYNSSLLKYNLSSPGIAPVTLKQQLGLALGIDKQENVYVCGQSSGTVYKIAPNGTQITINTGFNYIQDLKIGSSGEMYLIKQADFIYKYISPGLFDTYSMPSTTQGYYITLDADGSVYKTDGYSSIYKMTFGPPAPTNIVVTAGNGTVGLSWNAVSVATAYKVYKGTSASTLNYLASVSSGTSYTDNDVANGTTYYYSITTIDNTNKESSQSSAISAKPLATPQITAPQDISVNIDQSTYVLTAPASNSQGSFSYTSSNPAIATISGSTVTLKAEGETTLTATQAAAGAYSTGSVTFKLTVTNLPQPAFGSFSIASATYGDGPVTIAAPASNSSGAFSYISSNPSVASINGNIITILKAGTVTITAKQAATTSYSAGSTAASLIIKQHPLTAGYAPVSRVYDGSNTASVSFNPFTPADGLIGNDNVTVVYTSATYSDKNAGDSKVITFNGLALAGTNKDNYTLIPLTVTGSITAKFVTATALPVSKIYDGNQTANITFNTLGSANGKVGSDDVSVVYTSATYADKNVGTGIPISFSGLSLTGSAKDNYSLSPLLLNGSIIQKPVTVSAVPNQKIYGESDPALTYTPAQALIQGDTFTGMLKRLPGETAGTYTIEKGTLILNENYALTYVPASFTISKAQLTVTADDKNKIMGLSNPALTASYSGLVMGDESSLISNNIQLSTSVSTSTGLGFYPISVSGPLETANYKVKYVNGTLEVKPGAPKDIQLAIVSKIYENQQPGITSGTLSSTSDDPNAIFTYSLVSGADDNKFFTISGNELKTAASFDYEAKNSYMVTIRSTTQYGFSLDKQFSVSVSDINEVPELNEVENQQICALSGEHAVRLTGISAGPESAQRIVFSVNSSIGDAFRKLKINYSSGNEGVLSYEVKNGFTGTITVAVVIKDDGGTENGGTDTFSRNFQISVNPLPETTITSNIGTSISKGLTAILTATGGTKYVWADVNGIISGQNSSALTVRPDKTNTYKVTVSNASGCSKEQEITINVLEDYQTLNATNILTPNGDGANDSFVIRNIDMYPGNTVRIYDRGGKLLYNTMNYNNDWKGTVNGSPLPTGTYYYIVDFGKGKQTIKGFITLVNDNN</sequence>